<accession>A0A9N9WLQ5</accession>
<dbReference type="GO" id="GO:0005249">
    <property type="term" value="F:voltage-gated potassium channel activity"/>
    <property type="evidence" value="ECO:0007669"/>
    <property type="project" value="TreeGrafter"/>
</dbReference>
<dbReference type="Gene3D" id="1.10.287.70">
    <property type="match status" value="1"/>
</dbReference>
<dbReference type="Gene3D" id="1.10.287.630">
    <property type="entry name" value="Helix hairpin bin"/>
    <property type="match status" value="1"/>
</dbReference>
<dbReference type="InterPro" id="IPR000595">
    <property type="entry name" value="cNMP-bd_dom"/>
</dbReference>
<feature type="transmembrane region" description="Helical" evidence="1">
    <location>
        <begin position="303"/>
        <end position="327"/>
    </location>
</feature>
<dbReference type="Gene3D" id="2.60.120.10">
    <property type="entry name" value="Jelly Rolls"/>
    <property type="match status" value="1"/>
</dbReference>
<feature type="domain" description="Cyclic nucleotide-binding" evidence="2">
    <location>
        <begin position="405"/>
        <end position="523"/>
    </location>
</feature>
<dbReference type="InterPro" id="IPR051413">
    <property type="entry name" value="K/Na_HCN_channel"/>
</dbReference>
<sequence>MEYYEIFGHVCTLKDEEDLLQKHLIGRSKFKKFIIKWTTIDPQSFVATEFFNSHSSVVNEMKSHLENHPMTIHPYSRFKFIWEFFMATIFLVGLIYVPLQYMDYVDDNLENDFGNVMIMEAVKISCMVDMVMRFFMGFEKNYEIILDKKQIAREYLRGLFVFDLLTNIPFFVGLAFQLGPNDMESHFIKITTLLRICRLSTFIKYCQRGLSRFQMSDEFLDIFQLLMYWIICIHWTACLHILPGIVVGKFQKNVKVNAWFENEIFYKHDPLGKYVICLFKSIKTVMGTGYVKELQPKMYFDKIYASVLTIVGRVSLYITLASIYRLIQGVRSSTLRYDEMMVQLNKYTSCNRLPKSTKMKLKSNYDYMFCKNYFNEQEILKTISVSLRQEIMVHNTRQLVENSPFFENLPSYLVMRIISVLSMELFFEGDVIYAVGEMGTSVYFITSGSVALYSSSDKEVCHFTDGDYFGEMSFISDEYKYRFCKAVALEMTECYKLRKEDFQNLLISYPDLLQKVEALALERMENVMMIEEYENSPKYTGYESINQKRYFSSD</sequence>
<evidence type="ECO:0000313" key="3">
    <source>
        <dbReference type="EMBL" id="CAG9797693.1"/>
    </source>
</evidence>
<dbReference type="GO" id="GO:0035725">
    <property type="term" value="P:sodium ion transmembrane transport"/>
    <property type="evidence" value="ECO:0007669"/>
    <property type="project" value="TreeGrafter"/>
</dbReference>
<organism evidence="3 4">
    <name type="scientific">Chironomus riparius</name>
    <dbReference type="NCBI Taxonomy" id="315576"/>
    <lineage>
        <taxon>Eukaryota</taxon>
        <taxon>Metazoa</taxon>
        <taxon>Ecdysozoa</taxon>
        <taxon>Arthropoda</taxon>
        <taxon>Hexapoda</taxon>
        <taxon>Insecta</taxon>
        <taxon>Pterygota</taxon>
        <taxon>Neoptera</taxon>
        <taxon>Endopterygota</taxon>
        <taxon>Diptera</taxon>
        <taxon>Nematocera</taxon>
        <taxon>Chironomoidea</taxon>
        <taxon>Chironomidae</taxon>
        <taxon>Chironominae</taxon>
        <taxon>Chironomus</taxon>
    </lineage>
</organism>
<name>A0A9N9WLQ5_9DIPT</name>
<dbReference type="SUPFAM" id="SSF81324">
    <property type="entry name" value="Voltage-gated potassium channels"/>
    <property type="match status" value="1"/>
</dbReference>
<dbReference type="CDD" id="cd00038">
    <property type="entry name" value="CAP_ED"/>
    <property type="match status" value="1"/>
</dbReference>
<protein>
    <recommendedName>
        <fullName evidence="2">Cyclic nucleotide-binding domain-containing protein</fullName>
    </recommendedName>
</protein>
<dbReference type="PANTHER" id="PTHR45689:SF14">
    <property type="entry name" value="CYCLIC NUCLEOTIDE-GATED CATION CHANNEL SUBUNIT A-LIKE PROTEIN"/>
    <property type="match status" value="1"/>
</dbReference>
<dbReference type="InterPro" id="IPR014710">
    <property type="entry name" value="RmlC-like_jellyroll"/>
</dbReference>
<dbReference type="SMART" id="SM00100">
    <property type="entry name" value="cNMP"/>
    <property type="match status" value="1"/>
</dbReference>
<dbReference type="GO" id="GO:0098855">
    <property type="term" value="C:HCN channel complex"/>
    <property type="evidence" value="ECO:0007669"/>
    <property type="project" value="TreeGrafter"/>
</dbReference>
<dbReference type="Pfam" id="PF00027">
    <property type="entry name" value="cNMP_binding"/>
    <property type="match status" value="1"/>
</dbReference>
<evidence type="ECO:0000256" key="1">
    <source>
        <dbReference type="SAM" id="Phobius"/>
    </source>
</evidence>
<keyword evidence="1" id="KW-0472">Membrane</keyword>
<gene>
    <name evidence="3" type="ORF">CHIRRI_LOCUS682</name>
</gene>
<evidence type="ECO:0000259" key="2">
    <source>
        <dbReference type="PROSITE" id="PS50042"/>
    </source>
</evidence>
<feature type="transmembrane region" description="Helical" evidence="1">
    <location>
        <begin position="226"/>
        <end position="250"/>
    </location>
</feature>
<reference evidence="3" key="1">
    <citation type="submission" date="2022-01" db="EMBL/GenBank/DDBJ databases">
        <authorList>
            <person name="King R."/>
        </authorList>
    </citation>
    <scope>NUCLEOTIDE SEQUENCE</scope>
</reference>
<dbReference type="Proteomes" id="UP001153620">
    <property type="component" value="Chromosome 1"/>
</dbReference>
<reference evidence="3" key="2">
    <citation type="submission" date="2022-10" db="EMBL/GenBank/DDBJ databases">
        <authorList>
            <consortium name="ENA_rothamsted_submissions"/>
            <consortium name="culmorum"/>
            <person name="King R."/>
        </authorList>
    </citation>
    <scope>NUCLEOTIDE SEQUENCE</scope>
</reference>
<dbReference type="EMBL" id="OU895877">
    <property type="protein sequence ID" value="CAG9797693.1"/>
    <property type="molecule type" value="Genomic_DNA"/>
</dbReference>
<dbReference type="InterPro" id="IPR018490">
    <property type="entry name" value="cNMP-bd_dom_sf"/>
</dbReference>
<feature type="transmembrane region" description="Helical" evidence="1">
    <location>
        <begin position="113"/>
        <end position="135"/>
    </location>
</feature>
<keyword evidence="4" id="KW-1185">Reference proteome</keyword>
<proteinExistence type="predicted"/>
<feature type="transmembrane region" description="Helical" evidence="1">
    <location>
        <begin position="80"/>
        <end position="101"/>
    </location>
</feature>
<evidence type="ECO:0000313" key="4">
    <source>
        <dbReference type="Proteomes" id="UP001153620"/>
    </source>
</evidence>
<dbReference type="GO" id="GO:0003254">
    <property type="term" value="P:regulation of membrane depolarization"/>
    <property type="evidence" value="ECO:0007669"/>
    <property type="project" value="TreeGrafter"/>
</dbReference>
<keyword evidence="1" id="KW-0812">Transmembrane</keyword>
<dbReference type="PANTHER" id="PTHR45689">
    <property type="entry name" value="I[[H]] CHANNEL, ISOFORM E"/>
    <property type="match status" value="1"/>
</dbReference>
<dbReference type="OrthoDB" id="2021138at2759"/>
<keyword evidence="1" id="KW-1133">Transmembrane helix</keyword>
<feature type="transmembrane region" description="Helical" evidence="1">
    <location>
        <begin position="155"/>
        <end position="176"/>
    </location>
</feature>
<dbReference type="AlphaFoldDB" id="A0A9N9WLQ5"/>
<dbReference type="SUPFAM" id="SSF51206">
    <property type="entry name" value="cAMP-binding domain-like"/>
    <property type="match status" value="1"/>
</dbReference>
<dbReference type="PROSITE" id="PS50042">
    <property type="entry name" value="CNMP_BINDING_3"/>
    <property type="match status" value="1"/>
</dbReference>